<dbReference type="RefSeq" id="WP_011077542.1">
    <property type="nucleotide sequence ID" value="NC_004432.1"/>
</dbReference>
<dbReference type="HOGENOM" id="CLU_072531_2_0_14"/>
<evidence type="ECO:0000313" key="13">
    <source>
        <dbReference type="Proteomes" id="UP000002522"/>
    </source>
</evidence>
<evidence type="ECO:0000256" key="6">
    <source>
        <dbReference type="ARBA" id="ARBA00022683"/>
    </source>
</evidence>
<accession>Q8EV48</accession>
<feature type="domain" description="PTS EIIA type-2" evidence="11">
    <location>
        <begin position="1"/>
        <end position="116"/>
    </location>
</feature>
<dbReference type="InParanoid" id="Q8EV48"/>
<keyword evidence="4" id="KW-0597">Phosphoprotein</keyword>
<dbReference type="PROSITE" id="PS51094">
    <property type="entry name" value="PTS_EIIA_TYPE_2"/>
    <property type="match status" value="1"/>
</dbReference>
<name>Q8EV48_MALP2</name>
<evidence type="ECO:0000256" key="9">
    <source>
        <dbReference type="ARBA" id="ARBA00041175"/>
    </source>
</evidence>
<evidence type="ECO:0000313" key="12">
    <source>
        <dbReference type="EMBL" id="BAC44513.1"/>
    </source>
</evidence>
<dbReference type="Proteomes" id="UP000002522">
    <property type="component" value="Chromosome"/>
</dbReference>
<keyword evidence="13" id="KW-1185">Reference proteome</keyword>
<dbReference type="Pfam" id="PF00359">
    <property type="entry name" value="PTS_EIIA_2"/>
    <property type="match status" value="1"/>
</dbReference>
<evidence type="ECO:0000256" key="2">
    <source>
        <dbReference type="ARBA" id="ARBA00022448"/>
    </source>
</evidence>
<gene>
    <name evidence="12" type="ordered locus">MYPE7190</name>
</gene>
<dbReference type="PANTHER" id="PTHR36203:SF1">
    <property type="entry name" value="ASCORBATE-SPECIFIC PTS SYSTEM EIIA COMPONENT"/>
    <property type="match status" value="1"/>
</dbReference>
<proteinExistence type="predicted"/>
<dbReference type="GO" id="GO:0016301">
    <property type="term" value="F:kinase activity"/>
    <property type="evidence" value="ECO:0007669"/>
    <property type="project" value="UniProtKB-KW"/>
</dbReference>
<dbReference type="InterPro" id="IPR016152">
    <property type="entry name" value="PTrfase/Anion_transptr"/>
</dbReference>
<comment type="function">
    <text evidence="8">The phosphoenolpyruvate-dependent sugar phosphotransferase system (sugar PTS), a major carbohydrate active transport system, catalyzes the phosphorylation of incoming sugar substrates concomitantly with their translocation across the cell membrane. The enzyme II UlaABC PTS system is involved in ascorbate transport.</text>
</comment>
<protein>
    <recommendedName>
        <fullName evidence="9">Ascorbate-specific PTS system EIIA component</fullName>
    </recommendedName>
    <alternativeName>
        <fullName evidence="10">Ascorbate-specific phosphotransferase enzyme IIA component</fullName>
    </alternativeName>
</protein>
<evidence type="ECO:0000259" key="11">
    <source>
        <dbReference type="PROSITE" id="PS51094"/>
    </source>
</evidence>
<evidence type="ECO:0000256" key="10">
    <source>
        <dbReference type="ARBA" id="ARBA00042072"/>
    </source>
</evidence>
<dbReference type="Gene3D" id="3.40.930.10">
    <property type="entry name" value="Mannitol-specific EII, Chain A"/>
    <property type="match status" value="1"/>
</dbReference>
<dbReference type="PROSITE" id="PS00372">
    <property type="entry name" value="PTS_EIIA_TYPE_2_HIS"/>
    <property type="match status" value="1"/>
</dbReference>
<keyword evidence="3" id="KW-0963">Cytoplasm</keyword>
<evidence type="ECO:0000256" key="3">
    <source>
        <dbReference type="ARBA" id="ARBA00022490"/>
    </source>
</evidence>
<dbReference type="GO" id="GO:0009401">
    <property type="term" value="P:phosphoenolpyruvate-dependent sugar phosphotransferase system"/>
    <property type="evidence" value="ECO:0007669"/>
    <property type="project" value="UniProtKB-KW"/>
</dbReference>
<sequence length="122" mass="13813">MIKKVIDENYYLSILESLKNYGPYFIIADHVAMPHAQNEVGVFDNGFSLITLEKEIYFEGDNRPIDILIGLASASSDIHVGVALPQIVSIFENEENIEKIRKAKSKEEVINVIKSVDLKKYL</sequence>
<keyword evidence="5" id="KW-0808">Transferase</keyword>
<dbReference type="STRING" id="272633.gene:10731842"/>
<keyword evidence="2" id="KW-0813">Transport</keyword>
<dbReference type="SUPFAM" id="SSF55804">
    <property type="entry name" value="Phoshotransferase/anion transport protein"/>
    <property type="match status" value="1"/>
</dbReference>
<evidence type="ECO:0000256" key="7">
    <source>
        <dbReference type="ARBA" id="ARBA00022777"/>
    </source>
</evidence>
<dbReference type="KEGG" id="mpe:MYPE7190"/>
<keyword evidence="7" id="KW-0418">Kinase</keyword>
<comment type="subcellular location">
    <subcellularLocation>
        <location evidence="1">Cytoplasm</location>
    </subcellularLocation>
</comment>
<evidence type="ECO:0000256" key="4">
    <source>
        <dbReference type="ARBA" id="ARBA00022553"/>
    </source>
</evidence>
<dbReference type="InterPro" id="IPR002178">
    <property type="entry name" value="PTS_EIIA_type-2_dom"/>
</dbReference>
<dbReference type="PANTHER" id="PTHR36203">
    <property type="entry name" value="ASCORBATE-SPECIFIC PTS SYSTEM EIIA COMPONENT"/>
    <property type="match status" value="1"/>
</dbReference>
<keyword evidence="6" id="KW-0598">Phosphotransferase system</keyword>
<dbReference type="InterPro" id="IPR051351">
    <property type="entry name" value="Ascorbate-PTS_EIIA_comp"/>
</dbReference>
<evidence type="ECO:0000256" key="1">
    <source>
        <dbReference type="ARBA" id="ARBA00004496"/>
    </source>
</evidence>
<evidence type="ECO:0000256" key="5">
    <source>
        <dbReference type="ARBA" id="ARBA00022679"/>
    </source>
</evidence>
<dbReference type="GO" id="GO:0005737">
    <property type="term" value="C:cytoplasm"/>
    <property type="evidence" value="ECO:0007669"/>
    <property type="project" value="UniProtKB-SubCell"/>
</dbReference>
<evidence type="ECO:0000256" key="8">
    <source>
        <dbReference type="ARBA" id="ARBA00037387"/>
    </source>
</evidence>
<dbReference type="FunCoup" id="Q8EV48">
    <property type="interactions" value="16"/>
</dbReference>
<organism evidence="12 13">
    <name type="scientific">Malacoplasma penetrans (strain HF-2)</name>
    <name type="common">Mycoplasma penetrans</name>
    <dbReference type="NCBI Taxonomy" id="272633"/>
    <lineage>
        <taxon>Bacteria</taxon>
        <taxon>Bacillati</taxon>
        <taxon>Mycoplasmatota</taxon>
        <taxon>Mycoplasmoidales</taxon>
        <taxon>Mycoplasmoidaceae</taxon>
        <taxon>Malacoplasma</taxon>
    </lineage>
</organism>
<dbReference type="AlphaFoldDB" id="Q8EV48"/>
<reference evidence="12 13" key="1">
    <citation type="journal article" date="2002" name="Nucleic Acids Res.">
        <title>The complete genomic sequence of Mycoplasma penetrans, an intracellular bacterial pathogen in humans.</title>
        <authorList>
            <person name="Sasaki Y."/>
            <person name="Ishikawa J."/>
            <person name="Yamashita A."/>
            <person name="Oshima K."/>
            <person name="Kenri T."/>
            <person name="Furuya K."/>
            <person name="Yoshino C."/>
            <person name="Horino A."/>
            <person name="Shiba T."/>
            <person name="Sasaki T."/>
            <person name="Hattori M."/>
        </authorList>
    </citation>
    <scope>NUCLEOTIDE SEQUENCE [LARGE SCALE GENOMIC DNA]</scope>
    <source>
        <strain evidence="12 13">HF-2</strain>
    </source>
</reference>
<dbReference type="EMBL" id="BA000026">
    <property type="protein sequence ID" value="BAC44513.1"/>
    <property type="molecule type" value="Genomic_DNA"/>
</dbReference>
<dbReference type="eggNOG" id="COG1762">
    <property type="taxonomic scope" value="Bacteria"/>
</dbReference>